<keyword evidence="6 12" id="KW-0812">Transmembrane</keyword>
<dbReference type="AlphaFoldDB" id="A0A9P6MC04"/>
<feature type="transmembrane region" description="Helical" evidence="12">
    <location>
        <begin position="154"/>
        <end position="173"/>
    </location>
</feature>
<dbReference type="Proteomes" id="UP000749646">
    <property type="component" value="Unassembled WGS sequence"/>
</dbReference>
<dbReference type="GO" id="GO:0052917">
    <property type="term" value="F:dol-P-Man:Man(7)GlcNAc(2)-PP-Dol alpha-1,6-mannosyltransferase activity"/>
    <property type="evidence" value="ECO:0007669"/>
    <property type="project" value="UniProtKB-EC"/>
</dbReference>
<feature type="transmembrane region" description="Helical" evidence="12">
    <location>
        <begin position="185"/>
        <end position="206"/>
    </location>
</feature>
<evidence type="ECO:0000256" key="2">
    <source>
        <dbReference type="ARBA" id="ARBA00004922"/>
    </source>
</evidence>
<feature type="transmembrane region" description="Helical" evidence="12">
    <location>
        <begin position="12"/>
        <end position="34"/>
    </location>
</feature>
<dbReference type="InterPro" id="IPR005599">
    <property type="entry name" value="GPI_mannosylTrfase"/>
</dbReference>
<proteinExistence type="inferred from homology"/>
<dbReference type="GO" id="GO:0006487">
    <property type="term" value="P:protein N-linked glycosylation"/>
    <property type="evidence" value="ECO:0007669"/>
    <property type="project" value="TreeGrafter"/>
</dbReference>
<feature type="transmembrane region" description="Helical" evidence="12">
    <location>
        <begin position="102"/>
        <end position="118"/>
    </location>
</feature>
<keyword evidence="4 12" id="KW-0328">Glycosyltransferase</keyword>
<comment type="function">
    <text evidence="10">Mannosyltransferase that operates in the biosynthetic pathway of dolichol-linked oligosaccharides, the glycan precursors employed in protein asparagine (N)-glycosylation. The assembly of dolichol-linked oligosaccharides begins on the cytosolic side of the endoplasmic reticulum membrane and finishes in its lumen. The sequential addition of sugars to dolichol pyrophosphate produces dolichol-linked oligosaccharides containing fourteen sugars, including two GlcNAcs, nine mannoses and three glucoses. Once assembled, the oligosaccharide is transferred from the lipid to nascent proteins by oligosaccharyltransferases. In the lumen of the endoplasmic reticulum, adds the eighth mannose residue in an alpha-1,6 linkage onto Man(7)GlcNAc(2)-PP-dolichol to produce Man(8)GlcNAc(2)-PP-dolichol.</text>
</comment>
<keyword evidence="8 12" id="KW-1133">Transmembrane helix</keyword>
<evidence type="ECO:0000256" key="3">
    <source>
        <dbReference type="ARBA" id="ARBA00007063"/>
    </source>
</evidence>
<comment type="similarity">
    <text evidence="3 12">Belongs to the glycosyltransferase 22 family.</text>
</comment>
<evidence type="ECO:0000256" key="1">
    <source>
        <dbReference type="ARBA" id="ARBA00004477"/>
    </source>
</evidence>
<comment type="caution">
    <text evidence="13">The sequence shown here is derived from an EMBL/GenBank/DDBJ whole genome shotgun (WGS) entry which is preliminary data.</text>
</comment>
<evidence type="ECO:0000313" key="14">
    <source>
        <dbReference type="Proteomes" id="UP000749646"/>
    </source>
</evidence>
<evidence type="ECO:0000256" key="9">
    <source>
        <dbReference type="ARBA" id="ARBA00023136"/>
    </source>
</evidence>
<comment type="catalytic activity">
    <reaction evidence="11">
        <text>an alpha-D-Man-(1-&gt;2)-alpha-D-Man-(1-&gt;2)-alpha-D-Man-(1-&gt;3)-[alpha-D-Man-(1-&gt;2)-alpha-D-Man-(1-&gt;3)-alpha-D-Man-(1-&gt;6)]-beta-D-Man-(1-&gt;4)-beta-D-GlcNAc-(1-&gt;4)-alpha-D-GlcNAc-diphospho-di-trans,poly-cis-dolichol + a di-trans,poly-cis-dolichyl beta-D-mannosyl phosphate = an alpha-D-Man-(1-&gt;2)-alpha-D-Man-(1-&gt;2)-alpha-D-Man-(1-&gt;3)-[alpha-D-Man-(1-&gt;2)-alpha-D-Man-(1-&gt;3)-[alpha-D-Man-(1-&gt;6)]-alpha-D-Man-(1-&gt;6)]-beta-D-Man-(1-&gt;4)-beta-D-GlcNAc-(1-&gt;4)-alpha-D-GlcNAc-diphospho-di-trans,poly-cis-dolichol + a di-trans,poly-cis-dolichyl phosphate + H(+)</text>
        <dbReference type="Rhea" id="RHEA:29535"/>
        <dbReference type="Rhea" id="RHEA-COMP:19498"/>
        <dbReference type="Rhea" id="RHEA-COMP:19501"/>
        <dbReference type="Rhea" id="RHEA-COMP:19518"/>
        <dbReference type="Rhea" id="RHEA-COMP:19519"/>
        <dbReference type="ChEBI" id="CHEBI:15378"/>
        <dbReference type="ChEBI" id="CHEBI:57683"/>
        <dbReference type="ChEBI" id="CHEBI:58211"/>
        <dbReference type="ChEBI" id="CHEBI:132517"/>
        <dbReference type="ChEBI" id="CHEBI:132519"/>
        <dbReference type="EC" id="2.4.1.260"/>
    </reaction>
    <physiologicalReaction direction="left-to-right" evidence="11">
        <dbReference type="Rhea" id="RHEA:29536"/>
    </physiologicalReaction>
</comment>
<evidence type="ECO:0000256" key="12">
    <source>
        <dbReference type="RuleBase" id="RU363075"/>
    </source>
</evidence>
<evidence type="ECO:0000256" key="4">
    <source>
        <dbReference type="ARBA" id="ARBA00022676"/>
    </source>
</evidence>
<keyword evidence="9 12" id="KW-0472">Membrane</keyword>
<dbReference type="PANTHER" id="PTHR22760">
    <property type="entry name" value="GLYCOSYLTRANSFERASE"/>
    <property type="match status" value="1"/>
</dbReference>
<sequence>MLVSSVQFHWLFYAGRTLPNTFALTIVNVAYSYWMQASSPGSSQSITRRETERQLLRMIDCLVVATVVFRSEILLLLGPIVLLELSMVRIHLVQVILEGLKAGLASLAIALAVDSWFWQQPWMWAEGYVFWFNAVKGNSIAWGVSPWHTYFSTLLPKLSGIALPLALVAVATEQRFRSLKRKSKAYRLLAVILFAALGLTFFVSIARSLISSYNYPGGQALQRLHELELNNFSAAMVHIDGAAAETGCSRFGEVASASSLTASSSPWTYSKDESHENHKDYLQYTHLLTSQPEFHKHDFVILEQIDGFAGVEYVPLGQVKETCPAFCAIGKCKKGELSWEGLKALWNDCSPIQIKTEGKIWIMKRFSAE</sequence>
<evidence type="ECO:0000256" key="8">
    <source>
        <dbReference type="ARBA" id="ARBA00022989"/>
    </source>
</evidence>
<comment type="subcellular location">
    <subcellularLocation>
        <location evidence="1 12">Endoplasmic reticulum membrane</location>
        <topology evidence="1 12">Multi-pass membrane protein</topology>
    </subcellularLocation>
</comment>
<keyword evidence="14" id="KW-1185">Reference proteome</keyword>
<dbReference type="GO" id="GO:0005789">
    <property type="term" value="C:endoplasmic reticulum membrane"/>
    <property type="evidence" value="ECO:0007669"/>
    <property type="project" value="UniProtKB-SubCell"/>
</dbReference>
<evidence type="ECO:0000256" key="6">
    <source>
        <dbReference type="ARBA" id="ARBA00022692"/>
    </source>
</evidence>
<protein>
    <recommendedName>
        <fullName evidence="12">Mannosyltransferase</fullName>
        <ecNumber evidence="12">2.4.1.-</ecNumber>
    </recommendedName>
</protein>
<evidence type="ECO:0000256" key="11">
    <source>
        <dbReference type="ARBA" id="ARBA00048899"/>
    </source>
</evidence>
<evidence type="ECO:0000313" key="13">
    <source>
        <dbReference type="EMBL" id="KAF9988165.1"/>
    </source>
</evidence>
<evidence type="ECO:0000256" key="7">
    <source>
        <dbReference type="ARBA" id="ARBA00022824"/>
    </source>
</evidence>
<comment type="pathway">
    <text evidence="2">Protein modification; protein glycosylation.</text>
</comment>
<dbReference type="EC" id="2.4.1.-" evidence="12"/>
<dbReference type="EMBL" id="JAAAHW010003140">
    <property type="protein sequence ID" value="KAF9988165.1"/>
    <property type="molecule type" value="Genomic_DNA"/>
</dbReference>
<keyword evidence="7 12" id="KW-0256">Endoplasmic reticulum</keyword>
<gene>
    <name evidence="13" type="primary">ALG12</name>
    <name evidence="13" type="ORF">BGZ65_011518</name>
</gene>
<evidence type="ECO:0000256" key="5">
    <source>
        <dbReference type="ARBA" id="ARBA00022679"/>
    </source>
</evidence>
<organism evidence="13 14">
    <name type="scientific">Modicella reniformis</name>
    <dbReference type="NCBI Taxonomy" id="1440133"/>
    <lineage>
        <taxon>Eukaryota</taxon>
        <taxon>Fungi</taxon>
        <taxon>Fungi incertae sedis</taxon>
        <taxon>Mucoromycota</taxon>
        <taxon>Mortierellomycotina</taxon>
        <taxon>Mortierellomycetes</taxon>
        <taxon>Mortierellales</taxon>
        <taxon>Mortierellaceae</taxon>
        <taxon>Modicella</taxon>
    </lineage>
</organism>
<name>A0A9P6MC04_9FUNG</name>
<feature type="transmembrane region" description="Helical" evidence="12">
    <location>
        <begin position="55"/>
        <end position="82"/>
    </location>
</feature>
<dbReference type="PANTHER" id="PTHR22760:SF1">
    <property type="entry name" value="DOL-P-MAN:MAN(7)GLCNAC(2)-PP-DOL ALPHA-1,6-MANNOSYLTRANSFERASE"/>
    <property type="match status" value="1"/>
</dbReference>
<dbReference type="OrthoDB" id="19039at2759"/>
<reference evidence="13" key="1">
    <citation type="journal article" date="2020" name="Fungal Divers.">
        <title>Resolving the Mortierellaceae phylogeny through synthesis of multi-gene phylogenetics and phylogenomics.</title>
        <authorList>
            <person name="Vandepol N."/>
            <person name="Liber J."/>
            <person name="Desiro A."/>
            <person name="Na H."/>
            <person name="Kennedy M."/>
            <person name="Barry K."/>
            <person name="Grigoriev I.V."/>
            <person name="Miller A.N."/>
            <person name="O'Donnell K."/>
            <person name="Stajich J.E."/>
            <person name="Bonito G."/>
        </authorList>
    </citation>
    <scope>NUCLEOTIDE SEQUENCE</scope>
    <source>
        <strain evidence="13">MES-2147</strain>
    </source>
</reference>
<dbReference type="Pfam" id="PF03901">
    <property type="entry name" value="Glyco_transf_22"/>
    <property type="match status" value="1"/>
</dbReference>
<keyword evidence="5" id="KW-0808">Transferase</keyword>
<evidence type="ECO:0000256" key="10">
    <source>
        <dbReference type="ARBA" id="ARBA00044721"/>
    </source>
</evidence>
<accession>A0A9P6MC04</accession>